<dbReference type="GO" id="GO:0016301">
    <property type="term" value="F:kinase activity"/>
    <property type="evidence" value="ECO:0007669"/>
    <property type="project" value="UniProtKB-KW"/>
</dbReference>
<evidence type="ECO:0000256" key="1">
    <source>
        <dbReference type="ARBA" id="ARBA00022679"/>
    </source>
</evidence>
<gene>
    <name evidence="8" type="primary">MLC1351.11c</name>
</gene>
<reference evidence="8" key="5">
    <citation type="submission" date="1997-06" db="EMBL/GenBank/DDBJ databases">
        <authorList>
            <person name="Parkhill J."/>
            <person name="Barrell B.G."/>
            <person name="Rajandream M.A."/>
        </authorList>
    </citation>
    <scope>NUCLEOTIDE SEQUENCE</scope>
</reference>
<accession>Q49895</accession>
<dbReference type="GO" id="GO:0009229">
    <property type="term" value="P:thiamine diphosphate biosynthetic process"/>
    <property type="evidence" value="ECO:0007669"/>
    <property type="project" value="InterPro"/>
</dbReference>
<feature type="transmembrane region" description="Helical" evidence="5">
    <location>
        <begin position="381"/>
        <end position="403"/>
    </location>
</feature>
<dbReference type="GO" id="GO:0005524">
    <property type="term" value="F:ATP binding"/>
    <property type="evidence" value="ECO:0007669"/>
    <property type="project" value="UniProtKB-KW"/>
</dbReference>
<keyword evidence="5" id="KW-1133">Transmembrane helix</keyword>
<keyword evidence="5" id="KW-0812">Transmembrane</keyword>
<keyword evidence="5" id="KW-0472">Membrane</keyword>
<evidence type="ECO:0000256" key="4">
    <source>
        <dbReference type="ARBA" id="ARBA00022840"/>
    </source>
</evidence>
<name>Q49895_MYCLR</name>
<evidence type="ECO:0000259" key="6">
    <source>
        <dbReference type="Pfam" id="PF12555"/>
    </source>
</evidence>
<organism evidence="7">
    <name type="scientific">Mycobacterium leprae</name>
    <dbReference type="NCBI Taxonomy" id="1769"/>
    <lineage>
        <taxon>Bacteria</taxon>
        <taxon>Bacillati</taxon>
        <taxon>Actinomycetota</taxon>
        <taxon>Actinomycetes</taxon>
        <taxon>Mycobacteriales</taxon>
        <taxon>Mycobacteriaceae</taxon>
        <taxon>Mycobacterium</taxon>
    </lineage>
</organism>
<evidence type="ECO:0000256" key="5">
    <source>
        <dbReference type="SAM" id="Phobius"/>
    </source>
</evidence>
<protein>
    <submittedName>
        <fullName evidence="8">Uncharacterized protein MLC1351.11c</fullName>
    </submittedName>
</protein>
<dbReference type="InterPro" id="IPR036759">
    <property type="entry name" value="TPK_catalytic_sf"/>
</dbReference>
<evidence type="ECO:0000313" key="8">
    <source>
        <dbReference type="EMBL" id="CAB08285.1"/>
    </source>
</evidence>
<reference evidence="8" key="1">
    <citation type="journal article" date="1993" name="Mol. Microbiol.">
        <title>Use of an ordered cosmid library to deduce the genomic organization of Mycobacterium leprae.</title>
        <authorList>
            <person name="Eiglmeier K."/>
            <person name="Honore N."/>
            <person name="Woods S.A."/>
            <person name="Caudron B."/>
            <person name="Cole S.T."/>
        </authorList>
    </citation>
    <scope>NUCLEOTIDE SEQUENCE</scope>
</reference>
<dbReference type="EMBL" id="Z95117">
    <property type="protein sequence ID" value="CAB08285.1"/>
    <property type="molecule type" value="Genomic_DNA"/>
</dbReference>
<dbReference type="SUPFAM" id="SSF63999">
    <property type="entry name" value="Thiamin pyrophosphokinase, catalytic domain"/>
    <property type="match status" value="1"/>
</dbReference>
<reference evidence="7" key="2">
    <citation type="submission" date="1994-01" db="EMBL/GenBank/DDBJ databases">
        <authorList>
            <person name="Smith D.R."/>
        </authorList>
    </citation>
    <scope>NUCLEOTIDE SEQUENCE</scope>
</reference>
<sequence length="430" mass="46517">MRSNRYYLVIDVTAETSDTNITARLLGSAALDRQDCPMRMSALLSRNNSRPGLVGTARVDRNIDRLLRRICPGDIVVLDVLDLDRITADALVEADIVAVVNASPSVSGRYPNLGPEVLVNNGVTLIDETGPEVFKKIKDGAKIRLHEGGVYSGDRRLICGTERTDHDIADLMREAKSGLATHLEAFAGNTIEFIKSESPLLIDGIGIPDIDVDLRRRHVVIVADEPSAADDLKSLKPFIKEYQPVLVGVSGGADVLRKAGYRPQLIVGDPEQISTEALRCGAHVVLPADADGHAPGLERIQDLGVGAMTFPAAGSATDLALLLADHHGAALLVTAGHTANIETFFDRTRTQSNPSTFLTRLRVGEKLVDAKAVATLYRNHISFGAIALLALIMLIAVIVALWVSRTDGVVLHGVIDYWNRFSLWIQRLIA</sequence>
<reference evidence="7" key="3">
    <citation type="submission" date="1994-09" db="EMBL/GenBank/DDBJ databases">
        <authorList>
            <person name="Robison K."/>
        </authorList>
    </citation>
    <scope>NUCLEOTIDE SEQUENCE</scope>
</reference>
<dbReference type="InterPro" id="IPR047795">
    <property type="entry name" value="Put_SteA-like"/>
</dbReference>
<proteinExistence type="predicted"/>
<dbReference type="EMBL" id="U00021">
    <property type="protein sequence ID" value="AAA50907.1"/>
    <property type="molecule type" value="Genomic_DNA"/>
</dbReference>
<dbReference type="InterPro" id="IPR022215">
    <property type="entry name" value="SteA-like_C"/>
</dbReference>
<evidence type="ECO:0000256" key="2">
    <source>
        <dbReference type="ARBA" id="ARBA00022741"/>
    </source>
</evidence>
<keyword evidence="4" id="KW-0067">ATP-binding</keyword>
<keyword evidence="1" id="KW-0808">Transferase</keyword>
<dbReference type="AlphaFoldDB" id="Q49895"/>
<evidence type="ECO:0000313" key="7">
    <source>
        <dbReference type="EMBL" id="AAA50907.1"/>
    </source>
</evidence>
<accession>O05674</accession>
<dbReference type="GO" id="GO:0004788">
    <property type="term" value="F:thiamine diphosphokinase activity"/>
    <property type="evidence" value="ECO:0007669"/>
    <property type="project" value="InterPro"/>
</dbReference>
<dbReference type="Pfam" id="PF12555">
    <property type="entry name" value="SteA-like_C"/>
    <property type="match status" value="1"/>
</dbReference>
<feature type="domain" description="SteA-like C-terminal" evidence="6">
    <location>
        <begin position="371"/>
        <end position="421"/>
    </location>
</feature>
<keyword evidence="2" id="KW-0547">Nucleotide-binding</keyword>
<dbReference type="PIR" id="S72965">
    <property type="entry name" value="S72965"/>
</dbReference>
<evidence type="ECO:0000256" key="3">
    <source>
        <dbReference type="ARBA" id="ARBA00022777"/>
    </source>
</evidence>
<dbReference type="NCBIfam" id="NF040608">
    <property type="entry name" value="division_SteA"/>
    <property type="match status" value="1"/>
</dbReference>
<keyword evidence="3" id="KW-0418">Kinase</keyword>
<reference evidence="8" key="4">
    <citation type="submission" date="1997-05" db="EMBL/GenBank/DDBJ databases">
        <authorList>
            <person name="Murphy L."/>
            <person name="Harris D."/>
        </authorList>
    </citation>
    <scope>NUCLEOTIDE SEQUENCE</scope>
</reference>